<dbReference type="InterPro" id="IPR022666">
    <property type="entry name" value="Ribosomal_uL2_RNA-bd_dom"/>
</dbReference>
<dbReference type="InterPro" id="IPR012340">
    <property type="entry name" value="NA-bd_OB-fold"/>
</dbReference>
<dbReference type="SMART" id="SM01383">
    <property type="entry name" value="Ribosomal_L2"/>
    <property type="match status" value="1"/>
</dbReference>
<comment type="function">
    <text evidence="5">One of the primary rRNA binding proteins. Required for association of the 30S and 50S subunits to form the 70S ribosome, for tRNA binding and peptide bond formation. It has been suggested to have peptidyltransferase activity; this is somewhat controversial. Makes several contacts with the 16S rRNA in the 70S ribosome.</text>
</comment>
<dbReference type="InterPro" id="IPR005880">
    <property type="entry name" value="Ribosomal_uL2_bac/org-type"/>
</dbReference>
<dbReference type="Gene3D" id="2.40.50.140">
    <property type="entry name" value="Nucleic acid-binding proteins"/>
    <property type="match status" value="1"/>
</dbReference>
<dbReference type="PANTHER" id="PTHR13691:SF5">
    <property type="entry name" value="LARGE RIBOSOMAL SUBUNIT PROTEIN UL2M"/>
    <property type="match status" value="1"/>
</dbReference>
<evidence type="ECO:0000313" key="10">
    <source>
        <dbReference type="Proteomes" id="UP000319619"/>
    </source>
</evidence>
<evidence type="ECO:0000259" key="8">
    <source>
        <dbReference type="SMART" id="SM01383"/>
    </source>
</evidence>
<feature type="domain" description="Large ribosomal subunit protein uL2 C-terminal" evidence="7">
    <location>
        <begin position="124"/>
        <end position="252"/>
    </location>
</feature>
<keyword evidence="5" id="KW-0699">rRNA-binding</keyword>
<evidence type="ECO:0000256" key="3">
    <source>
        <dbReference type="ARBA" id="ARBA00023274"/>
    </source>
</evidence>
<accession>A0A532UZN7</accession>
<evidence type="ECO:0000256" key="4">
    <source>
        <dbReference type="ARBA" id="ARBA00035242"/>
    </source>
</evidence>
<dbReference type="InterPro" id="IPR002171">
    <property type="entry name" value="Ribosomal_uL2"/>
</dbReference>
<evidence type="ECO:0000256" key="5">
    <source>
        <dbReference type="HAMAP-Rule" id="MF_01320"/>
    </source>
</evidence>
<dbReference type="Gene3D" id="4.10.950.10">
    <property type="entry name" value="Ribosomal protein L2, domain 3"/>
    <property type="match status" value="1"/>
</dbReference>
<dbReference type="PIRSF" id="PIRSF002158">
    <property type="entry name" value="Ribosomal_L2"/>
    <property type="match status" value="1"/>
</dbReference>
<dbReference type="GO" id="GO:0003735">
    <property type="term" value="F:structural constituent of ribosome"/>
    <property type="evidence" value="ECO:0007669"/>
    <property type="project" value="InterPro"/>
</dbReference>
<evidence type="ECO:0000256" key="6">
    <source>
        <dbReference type="SAM" id="MobiDB-lite"/>
    </source>
</evidence>
<dbReference type="SUPFAM" id="SSF50104">
    <property type="entry name" value="Translation proteins SH3-like domain"/>
    <property type="match status" value="1"/>
</dbReference>
<reference evidence="9 10" key="1">
    <citation type="submission" date="2017-06" db="EMBL/GenBank/DDBJ databases">
        <title>Novel microbial phyla capable of carbon fixation and sulfur reduction in deep-sea sediments.</title>
        <authorList>
            <person name="Huang J."/>
            <person name="Baker B."/>
            <person name="Wang Y."/>
        </authorList>
    </citation>
    <scope>NUCLEOTIDE SEQUENCE [LARGE SCALE GENOMIC DNA]</scope>
    <source>
        <strain evidence="9">B3_LCP</strain>
    </source>
</reference>
<evidence type="ECO:0000259" key="7">
    <source>
        <dbReference type="SMART" id="SM01382"/>
    </source>
</evidence>
<gene>
    <name evidence="5" type="primary">rplB</name>
    <name evidence="9" type="ORF">CEE37_08885</name>
</gene>
<comment type="subunit">
    <text evidence="5">Part of the 50S ribosomal subunit. Forms a bridge to the 30S subunit in the 70S ribosome.</text>
</comment>
<feature type="region of interest" description="Disordered" evidence="6">
    <location>
        <begin position="21"/>
        <end position="48"/>
    </location>
</feature>
<feature type="compositionally biased region" description="Basic and acidic residues" evidence="6">
    <location>
        <begin position="21"/>
        <end position="32"/>
    </location>
</feature>
<dbReference type="Proteomes" id="UP000319619">
    <property type="component" value="Unassembled WGS sequence"/>
</dbReference>
<dbReference type="Pfam" id="PF00181">
    <property type="entry name" value="Ribosomal_L2_N"/>
    <property type="match status" value="1"/>
</dbReference>
<dbReference type="InterPro" id="IPR014722">
    <property type="entry name" value="Rib_uL2_dom2"/>
</dbReference>
<dbReference type="SUPFAM" id="SSF50249">
    <property type="entry name" value="Nucleic acid-binding proteins"/>
    <property type="match status" value="1"/>
</dbReference>
<dbReference type="HAMAP" id="MF_01320_B">
    <property type="entry name" value="Ribosomal_uL2_B"/>
    <property type="match status" value="1"/>
</dbReference>
<dbReference type="EMBL" id="NJBN01000005">
    <property type="protein sequence ID" value="TKJ40425.1"/>
    <property type="molecule type" value="Genomic_DNA"/>
</dbReference>
<feature type="domain" description="Large ribosomal subunit protein uL2 RNA-binding" evidence="8">
    <location>
        <begin position="42"/>
        <end position="118"/>
    </location>
</feature>
<dbReference type="InterPro" id="IPR014726">
    <property type="entry name" value="Ribosomal_uL2_dom3"/>
</dbReference>
<dbReference type="FunFam" id="2.40.50.140:FF:000003">
    <property type="entry name" value="50S ribosomal protein L2"/>
    <property type="match status" value="1"/>
</dbReference>
<dbReference type="InterPro" id="IPR022669">
    <property type="entry name" value="Ribosomal_uL2_C"/>
</dbReference>
<dbReference type="AlphaFoldDB" id="A0A532UZN7"/>
<evidence type="ECO:0000256" key="2">
    <source>
        <dbReference type="ARBA" id="ARBA00022980"/>
    </source>
</evidence>
<dbReference type="PANTHER" id="PTHR13691">
    <property type="entry name" value="RIBOSOMAL PROTEIN L2"/>
    <property type="match status" value="1"/>
</dbReference>
<keyword evidence="3 5" id="KW-0687">Ribonucleoprotein</keyword>
<dbReference type="InterPro" id="IPR022671">
    <property type="entry name" value="Ribosomal_uL2_CS"/>
</dbReference>
<dbReference type="GO" id="GO:0015934">
    <property type="term" value="C:large ribosomal subunit"/>
    <property type="evidence" value="ECO:0007669"/>
    <property type="project" value="InterPro"/>
</dbReference>
<dbReference type="GO" id="GO:0016740">
    <property type="term" value="F:transferase activity"/>
    <property type="evidence" value="ECO:0007669"/>
    <property type="project" value="InterPro"/>
</dbReference>
<comment type="caution">
    <text evidence="9">The sequence shown here is derived from an EMBL/GenBank/DDBJ whole genome shotgun (WGS) entry which is preliminary data.</text>
</comment>
<evidence type="ECO:0000313" key="9">
    <source>
        <dbReference type="EMBL" id="TKJ40425.1"/>
    </source>
</evidence>
<organism evidence="9 10">
    <name type="scientific">candidate division LCP-89 bacterium B3_LCP</name>
    <dbReference type="NCBI Taxonomy" id="2012998"/>
    <lineage>
        <taxon>Bacteria</taxon>
        <taxon>Pseudomonadati</taxon>
        <taxon>Bacteria division LCP-89</taxon>
    </lineage>
</organism>
<dbReference type="PROSITE" id="PS00467">
    <property type="entry name" value="RIBOSOMAL_L2"/>
    <property type="match status" value="1"/>
</dbReference>
<dbReference type="InterPro" id="IPR008991">
    <property type="entry name" value="Translation_prot_SH3-like_sf"/>
</dbReference>
<keyword evidence="2 5" id="KW-0689">Ribosomal protein</keyword>
<dbReference type="GO" id="GO:0002181">
    <property type="term" value="P:cytoplasmic translation"/>
    <property type="evidence" value="ECO:0007669"/>
    <property type="project" value="TreeGrafter"/>
</dbReference>
<proteinExistence type="inferred from homology"/>
<dbReference type="Pfam" id="PF03947">
    <property type="entry name" value="Ribosomal_L2_C"/>
    <property type="match status" value="1"/>
</dbReference>
<dbReference type="SMART" id="SM01382">
    <property type="entry name" value="Ribosomal_L2_C"/>
    <property type="match status" value="1"/>
</dbReference>
<sequence>MALKKYKPTTPSRRTMVKLDHSDLTKKPKEKSLCSPLKSTGGRNNKGRLTVRHRGGGHKRAYRKIDFRRDKVGIPAKVAAIEYDPNRTARIALLHYIDGEKRYILAPGQLQIGDQVMSGPEAEIRPGNTLPLKAIPLGLMIHNIELKRGVGGQLVRSAGEAAQLQAREGKYATIRMPSGEVRMIHVECMATIGQVGNEDHAHVSLGKAGVKRYLGRRPRVRGVAMNPVDHPMGGGEGKSSGGRHPCSPRGLPAKGYRTRKKSKKSDLIVKSRHKR</sequence>
<evidence type="ECO:0000256" key="1">
    <source>
        <dbReference type="ARBA" id="ARBA00005636"/>
    </source>
</evidence>
<comment type="similarity">
    <text evidence="1 5">Belongs to the universal ribosomal protein uL2 family.</text>
</comment>
<protein>
    <recommendedName>
        <fullName evidence="4 5">Large ribosomal subunit protein uL2</fullName>
    </recommendedName>
</protein>
<dbReference type="Gene3D" id="2.30.30.30">
    <property type="match status" value="1"/>
</dbReference>
<dbReference type="FunFam" id="2.30.30.30:FF:000001">
    <property type="entry name" value="50S ribosomal protein L2"/>
    <property type="match status" value="1"/>
</dbReference>
<feature type="region of interest" description="Disordered" evidence="6">
    <location>
        <begin position="223"/>
        <end position="275"/>
    </location>
</feature>
<dbReference type="NCBIfam" id="TIGR01171">
    <property type="entry name" value="rplB_bact"/>
    <property type="match status" value="1"/>
</dbReference>
<name>A0A532UZN7_UNCL8</name>
<dbReference type="GO" id="GO:0019843">
    <property type="term" value="F:rRNA binding"/>
    <property type="evidence" value="ECO:0007669"/>
    <property type="project" value="UniProtKB-UniRule"/>
</dbReference>
<dbReference type="FunFam" id="4.10.950.10:FF:000001">
    <property type="entry name" value="50S ribosomal protein L2"/>
    <property type="match status" value="1"/>
</dbReference>
<keyword evidence="5" id="KW-0694">RNA-binding</keyword>